<evidence type="ECO:0000256" key="5">
    <source>
        <dbReference type="ARBA" id="ARBA00022723"/>
    </source>
</evidence>
<accession>A0A814DZ33</accession>
<dbReference type="OrthoDB" id="432169at2759"/>
<dbReference type="PANTHER" id="PTHR43557">
    <property type="entry name" value="APOPTOSIS-INDUCING FACTOR 1"/>
    <property type="match status" value="1"/>
</dbReference>
<dbReference type="GO" id="GO:0046872">
    <property type="term" value="F:metal ion binding"/>
    <property type="evidence" value="ECO:0007669"/>
    <property type="project" value="UniProtKB-KW"/>
</dbReference>
<keyword evidence="3" id="KW-0285">Flavoprotein</keyword>
<dbReference type="EMBL" id="CAJNOC010002976">
    <property type="protein sequence ID" value="CAF0960967.1"/>
    <property type="molecule type" value="Genomic_DNA"/>
</dbReference>
<dbReference type="GO" id="GO:0005737">
    <property type="term" value="C:cytoplasm"/>
    <property type="evidence" value="ECO:0007669"/>
    <property type="project" value="TreeGrafter"/>
</dbReference>
<dbReference type="PANTHER" id="PTHR43557:SF2">
    <property type="entry name" value="RIESKE DOMAIN-CONTAINING PROTEIN-RELATED"/>
    <property type="match status" value="1"/>
</dbReference>
<keyword evidence="8" id="KW-0408">Iron</keyword>
<evidence type="ECO:0000256" key="6">
    <source>
        <dbReference type="ARBA" id="ARBA00022827"/>
    </source>
</evidence>
<dbReference type="PRINTS" id="PR00368">
    <property type="entry name" value="FADPNR"/>
</dbReference>
<dbReference type="Gene3D" id="3.30.390.30">
    <property type="match status" value="1"/>
</dbReference>
<keyword evidence="9" id="KW-0411">Iron-sulfur</keyword>
<keyword evidence="5" id="KW-0479">Metal-binding</keyword>
<dbReference type="AlphaFoldDB" id="A0A814DZ33"/>
<keyword evidence="6" id="KW-0274">FAD</keyword>
<evidence type="ECO:0000313" key="12">
    <source>
        <dbReference type="Proteomes" id="UP000663879"/>
    </source>
</evidence>
<keyword evidence="4" id="KW-0001">2Fe-2S</keyword>
<dbReference type="InterPro" id="IPR036922">
    <property type="entry name" value="Rieske_2Fe-2S_sf"/>
</dbReference>
<evidence type="ECO:0000256" key="1">
    <source>
        <dbReference type="ARBA" id="ARBA00001974"/>
    </source>
</evidence>
<organism evidence="11 12">
    <name type="scientific">Brachionus calyciflorus</name>
    <dbReference type="NCBI Taxonomy" id="104777"/>
    <lineage>
        <taxon>Eukaryota</taxon>
        <taxon>Metazoa</taxon>
        <taxon>Spiralia</taxon>
        <taxon>Gnathifera</taxon>
        <taxon>Rotifera</taxon>
        <taxon>Eurotatoria</taxon>
        <taxon>Monogononta</taxon>
        <taxon>Pseudotrocha</taxon>
        <taxon>Ploima</taxon>
        <taxon>Brachionidae</taxon>
        <taxon>Brachionus</taxon>
    </lineage>
</organism>
<dbReference type="InterPro" id="IPR016156">
    <property type="entry name" value="FAD/NAD-linked_Rdtase_dimer_sf"/>
</dbReference>
<dbReference type="SUPFAM" id="SSF50022">
    <property type="entry name" value="ISP domain"/>
    <property type="match status" value="1"/>
</dbReference>
<dbReference type="Pfam" id="PF14759">
    <property type="entry name" value="Reductase_C"/>
    <property type="match status" value="1"/>
</dbReference>
<gene>
    <name evidence="11" type="ORF">OXX778_LOCUS14445</name>
</gene>
<dbReference type="GO" id="GO:0016651">
    <property type="term" value="F:oxidoreductase activity, acting on NAD(P)H"/>
    <property type="evidence" value="ECO:0007669"/>
    <property type="project" value="TreeGrafter"/>
</dbReference>
<comment type="caution">
    <text evidence="11">The sequence shown here is derived from an EMBL/GenBank/DDBJ whole genome shotgun (WGS) entry which is preliminary data.</text>
</comment>
<dbReference type="InterPro" id="IPR017941">
    <property type="entry name" value="Rieske_2Fe-2S"/>
</dbReference>
<dbReference type="InterPro" id="IPR028202">
    <property type="entry name" value="Reductase_C"/>
</dbReference>
<evidence type="ECO:0000259" key="10">
    <source>
        <dbReference type="PROSITE" id="PS51296"/>
    </source>
</evidence>
<dbReference type="SUPFAM" id="SSF55424">
    <property type="entry name" value="FAD/NAD-linked reductases, dimerisation (C-terminal) domain"/>
    <property type="match status" value="1"/>
</dbReference>
<evidence type="ECO:0000313" key="11">
    <source>
        <dbReference type="EMBL" id="CAF0960967.1"/>
    </source>
</evidence>
<dbReference type="GO" id="GO:0051537">
    <property type="term" value="F:2 iron, 2 sulfur cluster binding"/>
    <property type="evidence" value="ECO:0007669"/>
    <property type="project" value="UniProtKB-KW"/>
</dbReference>
<dbReference type="PRINTS" id="PR00411">
    <property type="entry name" value="PNDRDTASEI"/>
</dbReference>
<dbReference type="Pfam" id="PF07992">
    <property type="entry name" value="Pyr_redox_2"/>
    <property type="match status" value="1"/>
</dbReference>
<comment type="similarity">
    <text evidence="2">Belongs to the FAD-dependent oxidoreductase family.</text>
</comment>
<comment type="cofactor">
    <cofactor evidence="1">
        <name>FAD</name>
        <dbReference type="ChEBI" id="CHEBI:57692"/>
    </cofactor>
</comment>
<evidence type="ECO:0000256" key="8">
    <source>
        <dbReference type="ARBA" id="ARBA00023004"/>
    </source>
</evidence>
<dbReference type="InterPro" id="IPR050446">
    <property type="entry name" value="FAD-oxidoreductase/Apoptosis"/>
</dbReference>
<dbReference type="InterPro" id="IPR036188">
    <property type="entry name" value="FAD/NAD-bd_sf"/>
</dbReference>
<dbReference type="SUPFAM" id="SSF51905">
    <property type="entry name" value="FAD/NAD(P)-binding domain"/>
    <property type="match status" value="2"/>
</dbReference>
<dbReference type="Gene3D" id="3.50.50.60">
    <property type="entry name" value="FAD/NAD(P)-binding domain"/>
    <property type="match status" value="2"/>
</dbReference>
<evidence type="ECO:0000256" key="7">
    <source>
        <dbReference type="ARBA" id="ARBA00023002"/>
    </source>
</evidence>
<evidence type="ECO:0000256" key="9">
    <source>
        <dbReference type="ARBA" id="ARBA00023014"/>
    </source>
</evidence>
<dbReference type="Gene3D" id="2.102.10.10">
    <property type="entry name" value="Rieske [2Fe-2S] iron-sulphur domain"/>
    <property type="match status" value="1"/>
</dbReference>
<dbReference type="Proteomes" id="UP000663879">
    <property type="component" value="Unassembled WGS sequence"/>
</dbReference>
<keyword evidence="12" id="KW-1185">Reference proteome</keyword>
<keyword evidence="7" id="KW-0560">Oxidoreductase</keyword>
<evidence type="ECO:0000256" key="4">
    <source>
        <dbReference type="ARBA" id="ARBA00022714"/>
    </source>
</evidence>
<dbReference type="Pfam" id="PF00355">
    <property type="entry name" value="Rieske"/>
    <property type="match status" value="1"/>
</dbReference>
<dbReference type="PROSITE" id="PS51296">
    <property type="entry name" value="RIESKE"/>
    <property type="match status" value="1"/>
</dbReference>
<proteinExistence type="inferred from homology"/>
<name>A0A814DZ33_9BILA</name>
<protein>
    <recommendedName>
        <fullName evidence="10">Rieske domain-containing protein</fullName>
    </recommendedName>
</protein>
<evidence type="ECO:0000256" key="2">
    <source>
        <dbReference type="ARBA" id="ARBA00006442"/>
    </source>
</evidence>
<feature type="domain" description="Rieske" evidence="10">
    <location>
        <begin position="8"/>
        <end position="108"/>
    </location>
</feature>
<evidence type="ECO:0000256" key="3">
    <source>
        <dbReference type="ARBA" id="ARBA00022630"/>
    </source>
</evidence>
<dbReference type="InterPro" id="IPR023753">
    <property type="entry name" value="FAD/NAD-binding_dom"/>
</dbReference>
<reference evidence="11" key="1">
    <citation type="submission" date="2021-02" db="EMBL/GenBank/DDBJ databases">
        <authorList>
            <person name="Nowell W R."/>
        </authorList>
    </citation>
    <scope>NUCLEOTIDE SEQUENCE</scope>
    <source>
        <strain evidence="11">Ploen Becks lab</strain>
    </source>
</reference>
<sequence>MSETKLEFRLCNQNDLKNDSMKEYEIDLGDDQKTKVLLIRQNDAFYSLAPKCSHYQVPLVNGVVLKDRLRCFAHGACFNIKTGDIEDYPGPDCIPKYEVFLDEKNDVFIRATKEELLTARKLKNVHKVDLSSGRPGSSKLTVYPKCLIIGSGAAGVLCADSLREAGFQNITMITKENCNPYDRPKLSKALNLKLNAISMRNEDYFKSSGINFHPNENVEKIDFEFKKVHSSSGRTFEYDKLVIATGLKAIPPPPLKGSELNGIFTLRSYDDAERIMQYFDNLNKDSKKPKIILVGGSFISMELAGFFADKADVKVLTRFKPFEHAFGNLVAAKLEKLHESKGVKFCIGKDTDIVEYMESQKNPNHVNSVRLVDKTEHECDLCIMAIGGKPVTEFMKNSPVKLSLDNYIYVDKYMRTNVPNVYAAGDISYFPKSCLPGLEFSLKKNQKLDHVNIAHWGLASSLGRTAAQAIISEYSDEYKKRDCSLKVVPFFWSAQHNKNIRFAGFNSNYELIIFHEDLTKQNDLKFAAFYMISNKVVAVCTLDWDPMCALFAEAMYNKIEVRREHVENEPMENLKKLLASI</sequence>